<evidence type="ECO:0000313" key="13">
    <source>
        <dbReference type="EnsemblMetazoa" id="G28864.6:cds"/>
    </source>
</evidence>
<keyword evidence="3" id="KW-0117">Actin capping</keyword>
<evidence type="ECO:0000256" key="10">
    <source>
        <dbReference type="ARBA" id="ARBA00063765"/>
    </source>
</evidence>
<dbReference type="SUPFAM" id="SSF55753">
    <property type="entry name" value="Actin depolymerizing proteins"/>
    <property type="match status" value="3"/>
</dbReference>
<dbReference type="InterPro" id="IPR007123">
    <property type="entry name" value="Gelsolin-like_dom"/>
</dbReference>
<sequence length="385" mass="44735">MIIYNGRLTELFNVILFRMIKQKQYDWKDSNLALFGSDTERQVKKDSAEQEKAWKKAGQKCGLQIWRIVKFKVTEWPKEDYGKFFDGDSYIILNTYKEESSEALLYDVHFWIGKYSTQDEYGTAAYKTVELDTYLDDVPVQHREVQGHESDLFRSYFKEITYLHGGADSGFRAVKPEEYTPRLFHFHGDKFGVTVKEVVRDKSRLDDTDAYILDLGLTIYQWNGQGCNKDERFKALQYVNKLKEERSGKRIQVEVIDQNSSDEEDFLRHLDGGKEEDQFDNSSDYEAGDKTKELFRLSDAEGSMKFSPEKKGKVSMGDFDSKDVFIFDTKEELFVWIGKATTPAERKNAMTYAHNYLMKSDHPLLPISCLKEGRENRNFSAALAA</sequence>
<comment type="similarity">
    <text evidence="2">Belongs to the villin/gelsolin family.</text>
</comment>
<dbReference type="InterPro" id="IPR029006">
    <property type="entry name" value="ADF-H/Gelsolin-like_dom_sf"/>
</dbReference>
<organism evidence="13 14">
    <name type="scientific">Magallana gigas</name>
    <name type="common">Pacific oyster</name>
    <name type="synonym">Crassostrea gigas</name>
    <dbReference type="NCBI Taxonomy" id="29159"/>
    <lineage>
        <taxon>Eukaryota</taxon>
        <taxon>Metazoa</taxon>
        <taxon>Spiralia</taxon>
        <taxon>Lophotrochozoa</taxon>
        <taxon>Mollusca</taxon>
        <taxon>Bivalvia</taxon>
        <taxon>Autobranchia</taxon>
        <taxon>Pteriomorphia</taxon>
        <taxon>Ostreida</taxon>
        <taxon>Ostreoidea</taxon>
        <taxon>Ostreidae</taxon>
        <taxon>Magallana</taxon>
    </lineage>
</organism>
<comment type="subunit">
    <text evidence="10">Interacts with actin monomers and filaments.</text>
</comment>
<dbReference type="Gene3D" id="3.40.20.10">
    <property type="entry name" value="Severin"/>
    <property type="match status" value="3"/>
</dbReference>
<dbReference type="SMART" id="SM00262">
    <property type="entry name" value="GEL"/>
    <property type="match status" value="3"/>
</dbReference>
<keyword evidence="8" id="KW-0206">Cytoskeleton</keyword>
<protein>
    <recommendedName>
        <fullName evidence="11">Actin-modulator</fullName>
    </recommendedName>
</protein>
<dbReference type="GO" id="GO:0008154">
    <property type="term" value="P:actin polymerization or depolymerization"/>
    <property type="evidence" value="ECO:0007669"/>
    <property type="project" value="TreeGrafter"/>
</dbReference>
<evidence type="ECO:0000256" key="2">
    <source>
        <dbReference type="ARBA" id="ARBA00008418"/>
    </source>
</evidence>
<evidence type="ECO:0000256" key="9">
    <source>
        <dbReference type="ARBA" id="ARBA00056258"/>
    </source>
</evidence>
<name>A0A8W8LLG6_MAGGI</name>
<dbReference type="EnsemblMetazoa" id="G28864.6">
    <property type="protein sequence ID" value="G28864.6:cds"/>
    <property type="gene ID" value="G28864"/>
</dbReference>
<dbReference type="InterPro" id="IPR007122">
    <property type="entry name" value="Villin/Gelsolin"/>
</dbReference>
<dbReference type="PANTHER" id="PTHR11977">
    <property type="entry name" value="VILLIN"/>
    <property type="match status" value="1"/>
</dbReference>
<evidence type="ECO:0000256" key="11">
    <source>
        <dbReference type="ARBA" id="ARBA00083856"/>
    </source>
</evidence>
<feature type="domain" description="Gelsolin-like" evidence="12">
    <location>
        <begin position="310"/>
        <end position="379"/>
    </location>
</feature>
<dbReference type="Proteomes" id="UP000005408">
    <property type="component" value="Unassembled WGS sequence"/>
</dbReference>
<evidence type="ECO:0000256" key="1">
    <source>
        <dbReference type="ARBA" id="ARBA00004245"/>
    </source>
</evidence>
<comment type="subcellular location">
    <subcellularLocation>
        <location evidence="1">Cytoplasm</location>
        <location evidence="1">Cytoskeleton</location>
    </subcellularLocation>
</comment>
<evidence type="ECO:0000256" key="3">
    <source>
        <dbReference type="ARBA" id="ARBA00022467"/>
    </source>
</evidence>
<dbReference type="Pfam" id="PF00626">
    <property type="entry name" value="Gelsolin"/>
    <property type="match status" value="3"/>
</dbReference>
<keyword evidence="5" id="KW-0677">Repeat</keyword>
<dbReference type="PRINTS" id="PR00597">
    <property type="entry name" value="GELSOLIN"/>
</dbReference>
<dbReference type="GO" id="GO:0051015">
    <property type="term" value="F:actin filament binding"/>
    <property type="evidence" value="ECO:0007669"/>
    <property type="project" value="InterPro"/>
</dbReference>
<evidence type="ECO:0000259" key="12">
    <source>
        <dbReference type="Pfam" id="PF00626"/>
    </source>
</evidence>
<evidence type="ECO:0000256" key="7">
    <source>
        <dbReference type="ARBA" id="ARBA00023203"/>
    </source>
</evidence>
<dbReference type="GO" id="GO:0051693">
    <property type="term" value="P:actin filament capping"/>
    <property type="evidence" value="ECO:0007669"/>
    <property type="project" value="UniProtKB-KW"/>
</dbReference>
<dbReference type="GO" id="GO:0005737">
    <property type="term" value="C:cytoplasm"/>
    <property type="evidence" value="ECO:0007669"/>
    <property type="project" value="TreeGrafter"/>
</dbReference>
<feature type="domain" description="Gelsolin-like" evidence="12">
    <location>
        <begin position="74"/>
        <end position="154"/>
    </location>
</feature>
<evidence type="ECO:0000256" key="5">
    <source>
        <dbReference type="ARBA" id="ARBA00022737"/>
    </source>
</evidence>
<dbReference type="CDD" id="cd11290">
    <property type="entry name" value="gelsolin_S1_like"/>
    <property type="match status" value="1"/>
</dbReference>
<evidence type="ECO:0000313" key="14">
    <source>
        <dbReference type="Proteomes" id="UP000005408"/>
    </source>
</evidence>
<dbReference type="FunFam" id="3.40.20.10:FF:000043">
    <property type="entry name" value="macrophage-capping protein-like isoform X2"/>
    <property type="match status" value="1"/>
</dbReference>
<keyword evidence="6" id="KW-0106">Calcium</keyword>
<evidence type="ECO:0000256" key="8">
    <source>
        <dbReference type="ARBA" id="ARBA00023212"/>
    </source>
</evidence>
<accession>A0A8W8LLG6</accession>
<dbReference type="PANTHER" id="PTHR11977:SF130">
    <property type="entry name" value="SEVERIN"/>
    <property type="match status" value="1"/>
</dbReference>
<dbReference type="AlphaFoldDB" id="A0A8W8LLG6"/>
<feature type="domain" description="Gelsolin-like" evidence="12">
    <location>
        <begin position="195"/>
        <end position="261"/>
    </location>
</feature>
<comment type="function">
    <text evidence="9">Calcium-regulated protein that binds to the plus (or barbed) ends of actin monomers or filaments, preventing monomer exchange (end-blocking or capping). Can promote the assembly of monomers into filaments (nucleation) as well as sever existing filaments.</text>
</comment>
<evidence type="ECO:0000256" key="4">
    <source>
        <dbReference type="ARBA" id="ARBA00022490"/>
    </source>
</evidence>
<proteinExistence type="inferred from homology"/>
<keyword evidence="7" id="KW-0009">Actin-binding</keyword>
<keyword evidence="4" id="KW-0963">Cytoplasm</keyword>
<dbReference type="GO" id="GO:0015629">
    <property type="term" value="C:actin cytoskeleton"/>
    <property type="evidence" value="ECO:0007669"/>
    <property type="project" value="TreeGrafter"/>
</dbReference>
<reference evidence="13" key="1">
    <citation type="submission" date="2022-08" db="UniProtKB">
        <authorList>
            <consortium name="EnsemblMetazoa"/>
        </authorList>
    </citation>
    <scope>IDENTIFICATION</scope>
    <source>
        <strain evidence="13">05x7-T-G4-1.051#20</strain>
    </source>
</reference>
<evidence type="ECO:0000256" key="6">
    <source>
        <dbReference type="ARBA" id="ARBA00022837"/>
    </source>
</evidence>
<keyword evidence="14" id="KW-1185">Reference proteome</keyword>